<dbReference type="Proteomes" id="UP000276776">
    <property type="component" value="Unassembled WGS sequence"/>
</dbReference>
<dbReference type="GO" id="GO:0030837">
    <property type="term" value="P:negative regulation of actin filament polymerization"/>
    <property type="evidence" value="ECO:0007669"/>
    <property type="project" value="InterPro"/>
</dbReference>
<dbReference type="SMART" id="SM00248">
    <property type="entry name" value="ANK"/>
    <property type="match status" value="4"/>
</dbReference>
<dbReference type="AlphaFoldDB" id="A0A0N5CWJ0"/>
<evidence type="ECO:0000256" key="2">
    <source>
        <dbReference type="SAM" id="MobiDB-lite"/>
    </source>
</evidence>
<reference evidence="3 4" key="2">
    <citation type="submission" date="2018-11" db="EMBL/GenBank/DDBJ databases">
        <authorList>
            <consortium name="Pathogen Informatics"/>
        </authorList>
    </citation>
    <scope>NUCLEOTIDE SEQUENCE [LARGE SCALE GENOMIC DNA]</scope>
</reference>
<dbReference type="InterPro" id="IPR002110">
    <property type="entry name" value="Ankyrin_rpt"/>
</dbReference>
<protein>
    <submittedName>
        <fullName evidence="5">ANK_REP_REGION domain-containing protein</fullName>
    </submittedName>
</protein>
<gene>
    <name evidence="3" type="ORF">TCLT_LOCUS4701</name>
</gene>
<dbReference type="PROSITE" id="PS50297">
    <property type="entry name" value="ANK_REP_REGION"/>
    <property type="match status" value="3"/>
</dbReference>
<feature type="region of interest" description="Disordered" evidence="2">
    <location>
        <begin position="620"/>
        <end position="660"/>
    </location>
</feature>
<proteinExistence type="predicted"/>
<dbReference type="Pfam" id="PF12796">
    <property type="entry name" value="Ank_2"/>
    <property type="match status" value="2"/>
</dbReference>
<dbReference type="PANTHER" id="PTHR24168">
    <property type="entry name" value="KN MOTIF AND ANKYRIN REPEAT DOMAIN-CONTAINING"/>
    <property type="match status" value="1"/>
</dbReference>
<evidence type="ECO:0000313" key="3">
    <source>
        <dbReference type="EMBL" id="VDN01851.1"/>
    </source>
</evidence>
<dbReference type="GO" id="GO:0005856">
    <property type="term" value="C:cytoskeleton"/>
    <property type="evidence" value="ECO:0007669"/>
    <property type="project" value="TreeGrafter"/>
</dbReference>
<feature type="repeat" description="ANK" evidence="1">
    <location>
        <begin position="849"/>
        <end position="871"/>
    </location>
</feature>
<organism evidence="5">
    <name type="scientific">Thelazia callipaeda</name>
    <name type="common">Oriental eyeworm</name>
    <name type="synonym">Parasitic nematode</name>
    <dbReference type="NCBI Taxonomy" id="103827"/>
    <lineage>
        <taxon>Eukaryota</taxon>
        <taxon>Metazoa</taxon>
        <taxon>Ecdysozoa</taxon>
        <taxon>Nematoda</taxon>
        <taxon>Chromadorea</taxon>
        <taxon>Rhabditida</taxon>
        <taxon>Spirurina</taxon>
        <taxon>Spiruromorpha</taxon>
        <taxon>Thelazioidea</taxon>
        <taxon>Thelaziidae</taxon>
        <taxon>Thelazia</taxon>
    </lineage>
</organism>
<feature type="repeat" description="ANK" evidence="1">
    <location>
        <begin position="816"/>
        <end position="848"/>
    </location>
</feature>
<dbReference type="GO" id="GO:0005737">
    <property type="term" value="C:cytoplasm"/>
    <property type="evidence" value="ECO:0007669"/>
    <property type="project" value="TreeGrafter"/>
</dbReference>
<accession>A0A0N5CWJ0</accession>
<reference evidence="5" key="1">
    <citation type="submission" date="2017-02" db="UniProtKB">
        <authorList>
            <consortium name="WormBaseParasite"/>
        </authorList>
    </citation>
    <scope>IDENTIFICATION</scope>
</reference>
<keyword evidence="4" id="KW-1185">Reference proteome</keyword>
<feature type="region of interest" description="Disordered" evidence="2">
    <location>
        <begin position="569"/>
        <end position="589"/>
    </location>
</feature>
<feature type="compositionally biased region" description="Low complexity" evidence="2">
    <location>
        <begin position="642"/>
        <end position="651"/>
    </location>
</feature>
<name>A0A0N5CWJ0_THECL</name>
<dbReference type="PANTHER" id="PTHR24168:SF21">
    <property type="entry name" value="KANK, ISOFORM D"/>
    <property type="match status" value="1"/>
</dbReference>
<feature type="repeat" description="ANK" evidence="1">
    <location>
        <begin position="744"/>
        <end position="766"/>
    </location>
</feature>
<dbReference type="SUPFAM" id="SSF48403">
    <property type="entry name" value="Ankyrin repeat"/>
    <property type="match status" value="1"/>
</dbReference>
<dbReference type="InterPro" id="IPR036770">
    <property type="entry name" value="Ankyrin_rpt-contain_sf"/>
</dbReference>
<dbReference type="STRING" id="103827.A0A0N5CWJ0"/>
<evidence type="ECO:0000313" key="4">
    <source>
        <dbReference type="Proteomes" id="UP000276776"/>
    </source>
</evidence>
<dbReference type="InterPro" id="IPR047184">
    <property type="entry name" value="KANK1-4"/>
</dbReference>
<evidence type="ECO:0000256" key="1">
    <source>
        <dbReference type="PROSITE-ProRule" id="PRU00023"/>
    </source>
</evidence>
<dbReference type="EMBL" id="UYYF01004300">
    <property type="protein sequence ID" value="VDN01851.1"/>
    <property type="molecule type" value="Genomic_DNA"/>
</dbReference>
<dbReference type="OMA" id="MCDFSSM"/>
<dbReference type="PROSITE" id="PS50088">
    <property type="entry name" value="ANK_REPEAT"/>
    <property type="match status" value="3"/>
</dbReference>
<dbReference type="Gene3D" id="1.25.40.20">
    <property type="entry name" value="Ankyrin repeat-containing domain"/>
    <property type="match status" value="1"/>
</dbReference>
<dbReference type="OrthoDB" id="5406014at2759"/>
<sequence length="922" mass="102330">MSTCTPQYYGRNPPQLPKEYLTSTNLNNTETASDCIKNINGNGSKDSWNLNDHTTPKIGTNDFNGMTKTNESCVQCYHLKKQFYELSLRLQEATEEIKLRSINELNNQREKTLITDRSLYKLSAEMSDAAVQTIKLEQNDTGTNISLIDQMGDLFTDMATSPVPQPRFYSIAISTDDQLLLTSRQDVATDLPDKYLLAPKLSHNNDSYADSVTTVDCACGNDFSLAVCDISSATDPIAVKDSFTMTLPIMHHSHSIQTSQINTTLLICYYRSLSVCTIPTPMVTRGVDAQQIVKKDSCTTYDDLLTEKSDENLPNMEMNEQAVYGNTVASQTEFEPEQSEPRILNDTEIAESLWLLPTKERKDVAVGNEDVIENLMLNDVISQNLQHQVLLLDIDEDEVCVMEESLSDPEAVDFESFHSEEKLPMKQHIVNDPNLISLKTKEGVKVSESRVLGHARAAVVKKMLTEKSPQLSFIRGAVISKSCRSSSRKGNSLQYIADQHKATANVYQSYFSSFICHTRNDFQKSSPPSTPQKTNGALKEKVILKKDLVPSSLPILSSEVPEPVPARIPRPKISKYNPGETVPQSPDEEAELADRLTPLRSEMRTLRTYSNGRAVTFPRVLPNAPPKMSPTTFRANKPVIFDDSSSSSSDSEGSYDTNENNRTVQFHLTEQLSEAVEILNKYFEKSDSVKSAMFEWAKKFTKHEWLKTAARKTASSVQVEGFIHYLKATSNDVLKFVVNLTDPNENTSLHYAVSHGNFDVVSVLLDSRVCNLDRANKAGYTAVMLAALCDASDEVESAVIHRLFQLGNVNAQAVQHGQTALMLAASHGKIKTTKLLIDCQADLNIQDEEGSTALMCAAEHGHQEIVKLLLEQPQINASLSDCDSSTALSIAVENGHREIGVLIYAHLNHACKNVQQQSVSTS</sequence>
<dbReference type="WBParaSite" id="TCLT_0000471201-mRNA-1">
    <property type="protein sequence ID" value="TCLT_0000471201-mRNA-1"/>
    <property type="gene ID" value="TCLT_0000471201"/>
</dbReference>
<keyword evidence="1" id="KW-0040">ANK repeat</keyword>
<evidence type="ECO:0000313" key="5">
    <source>
        <dbReference type="WBParaSite" id="TCLT_0000471201-mRNA-1"/>
    </source>
</evidence>